<evidence type="ECO:0000256" key="8">
    <source>
        <dbReference type="ARBA" id="ARBA00023027"/>
    </source>
</evidence>
<gene>
    <name evidence="16" type="ORF">METZ01_LOCUS447111</name>
</gene>
<proteinExistence type="inferred from homology"/>
<evidence type="ECO:0000256" key="13">
    <source>
        <dbReference type="ARBA" id="ARBA00049209"/>
    </source>
</evidence>
<evidence type="ECO:0000256" key="2">
    <source>
        <dbReference type="ARBA" id="ARBA00006001"/>
    </source>
</evidence>
<dbReference type="PROSITE" id="PS51383">
    <property type="entry name" value="YJEF_C_3"/>
    <property type="match status" value="1"/>
</dbReference>
<comment type="catalytic activity">
    <reaction evidence="12">
        <text>(6S)-NADHX + ADP = AMP + phosphate + NADH + H(+)</text>
        <dbReference type="Rhea" id="RHEA:32223"/>
        <dbReference type="ChEBI" id="CHEBI:15378"/>
        <dbReference type="ChEBI" id="CHEBI:43474"/>
        <dbReference type="ChEBI" id="CHEBI:57945"/>
        <dbReference type="ChEBI" id="CHEBI:64074"/>
        <dbReference type="ChEBI" id="CHEBI:456215"/>
        <dbReference type="ChEBI" id="CHEBI:456216"/>
        <dbReference type="EC" id="4.2.1.136"/>
    </reaction>
</comment>
<evidence type="ECO:0000256" key="11">
    <source>
        <dbReference type="ARBA" id="ARBA00032624"/>
    </source>
</evidence>
<evidence type="ECO:0000259" key="14">
    <source>
        <dbReference type="PROSITE" id="PS51383"/>
    </source>
</evidence>
<comment type="cofactor">
    <cofactor evidence="1">
        <name>K(+)</name>
        <dbReference type="ChEBI" id="CHEBI:29103"/>
    </cofactor>
</comment>
<dbReference type="InterPro" id="IPR000631">
    <property type="entry name" value="CARKD"/>
</dbReference>
<evidence type="ECO:0000256" key="5">
    <source>
        <dbReference type="ARBA" id="ARBA00022741"/>
    </source>
</evidence>
<dbReference type="SUPFAM" id="SSF64153">
    <property type="entry name" value="YjeF N-terminal domain-like"/>
    <property type="match status" value="1"/>
</dbReference>
<evidence type="ECO:0000256" key="4">
    <source>
        <dbReference type="ARBA" id="ARBA00013129"/>
    </source>
</evidence>
<dbReference type="Pfam" id="PF03853">
    <property type="entry name" value="YjeF_N"/>
    <property type="match status" value="1"/>
</dbReference>
<dbReference type="SUPFAM" id="SSF53613">
    <property type="entry name" value="Ribokinase-like"/>
    <property type="match status" value="1"/>
</dbReference>
<evidence type="ECO:0000259" key="15">
    <source>
        <dbReference type="PROSITE" id="PS51385"/>
    </source>
</evidence>
<dbReference type="GO" id="GO:0052855">
    <property type="term" value="F:ADP-dependent NAD(P)H-hydrate dehydratase activity"/>
    <property type="evidence" value="ECO:0007669"/>
    <property type="project" value="UniProtKB-EC"/>
</dbReference>
<evidence type="ECO:0000256" key="9">
    <source>
        <dbReference type="ARBA" id="ARBA00023239"/>
    </source>
</evidence>
<protein>
    <recommendedName>
        <fullName evidence="4">ADP-dependent NAD(P)H-hydrate dehydratase</fullName>
        <ecNumber evidence="4">4.2.1.136</ecNumber>
    </recommendedName>
    <alternativeName>
        <fullName evidence="11">Nicotinamide nucleotide repair protein</fullName>
    </alternativeName>
</protein>
<evidence type="ECO:0000256" key="7">
    <source>
        <dbReference type="ARBA" id="ARBA00022857"/>
    </source>
</evidence>
<dbReference type="Gene3D" id="3.40.50.10260">
    <property type="entry name" value="YjeF N-terminal domain"/>
    <property type="match status" value="1"/>
</dbReference>
<evidence type="ECO:0000256" key="10">
    <source>
        <dbReference type="ARBA" id="ARBA00025153"/>
    </source>
</evidence>
<dbReference type="PROSITE" id="PS51385">
    <property type="entry name" value="YJEF_N"/>
    <property type="match status" value="1"/>
</dbReference>
<dbReference type="InterPro" id="IPR036652">
    <property type="entry name" value="YjeF_N_dom_sf"/>
</dbReference>
<comment type="function">
    <text evidence="10">Bifunctional enzyme that catalyzes the epimerization of the S- and R-forms of NAD(P)HX and the dehydration of the S-form of NAD(P)HX at the expense of ADP, which is converted to AMP. This allows the repair of both epimers of NAD(P)HX, a damaged form of NAD(P)H that is a result of enzymatic or heat-dependent hydration.</text>
</comment>
<dbReference type="InterPro" id="IPR004443">
    <property type="entry name" value="YjeF_N_dom"/>
</dbReference>
<evidence type="ECO:0000256" key="6">
    <source>
        <dbReference type="ARBA" id="ARBA00022840"/>
    </source>
</evidence>
<dbReference type="Gene3D" id="3.40.1190.20">
    <property type="match status" value="1"/>
</dbReference>
<keyword evidence="8" id="KW-0520">NAD</keyword>
<evidence type="ECO:0000313" key="16">
    <source>
        <dbReference type="EMBL" id="SVD94257.1"/>
    </source>
</evidence>
<reference evidence="16" key="1">
    <citation type="submission" date="2018-05" db="EMBL/GenBank/DDBJ databases">
        <authorList>
            <person name="Lanie J.A."/>
            <person name="Ng W.-L."/>
            <person name="Kazmierczak K.M."/>
            <person name="Andrzejewski T.M."/>
            <person name="Davidsen T.M."/>
            <person name="Wayne K.J."/>
            <person name="Tettelin H."/>
            <person name="Glass J.I."/>
            <person name="Rusch D."/>
            <person name="Podicherti R."/>
            <person name="Tsui H.-C.T."/>
            <person name="Winkler M.E."/>
        </authorList>
    </citation>
    <scope>NUCLEOTIDE SEQUENCE</scope>
</reference>
<comment type="similarity">
    <text evidence="2">In the N-terminal section; belongs to the NnrE/AIBP family.</text>
</comment>
<keyword evidence="9" id="KW-0456">Lyase</keyword>
<name>A0A382ZFG5_9ZZZZ</name>
<feature type="non-terminal residue" evidence="16">
    <location>
        <position position="258"/>
    </location>
</feature>
<evidence type="ECO:0000256" key="3">
    <source>
        <dbReference type="ARBA" id="ARBA00009524"/>
    </source>
</evidence>
<evidence type="ECO:0000256" key="1">
    <source>
        <dbReference type="ARBA" id="ARBA00001958"/>
    </source>
</evidence>
<dbReference type="PANTHER" id="PTHR12592">
    <property type="entry name" value="ATP-DEPENDENT (S)-NAD(P)H-HYDRATE DEHYDRATASE FAMILY MEMBER"/>
    <property type="match status" value="1"/>
</dbReference>
<dbReference type="GO" id="GO:0005524">
    <property type="term" value="F:ATP binding"/>
    <property type="evidence" value="ECO:0007669"/>
    <property type="project" value="UniProtKB-KW"/>
</dbReference>
<keyword evidence="5" id="KW-0547">Nucleotide-binding</keyword>
<dbReference type="EC" id="4.2.1.136" evidence="4"/>
<dbReference type="AlphaFoldDB" id="A0A382ZFG5"/>
<dbReference type="GO" id="GO:0110051">
    <property type="term" value="P:metabolite repair"/>
    <property type="evidence" value="ECO:0007669"/>
    <property type="project" value="TreeGrafter"/>
</dbReference>
<feature type="domain" description="YjeF N-terminal" evidence="15">
    <location>
        <begin position="1"/>
        <end position="142"/>
    </location>
</feature>
<evidence type="ECO:0000256" key="12">
    <source>
        <dbReference type="ARBA" id="ARBA00048238"/>
    </source>
</evidence>
<feature type="non-terminal residue" evidence="16">
    <location>
        <position position="1"/>
    </location>
</feature>
<comment type="similarity">
    <text evidence="3">In the C-terminal section; belongs to the NnrD/CARKD family.</text>
</comment>
<dbReference type="InterPro" id="IPR029056">
    <property type="entry name" value="Ribokinase-like"/>
</dbReference>
<accession>A0A382ZFG5</accession>
<keyword evidence="7" id="KW-0521">NADP</keyword>
<dbReference type="EMBL" id="UINC01183475">
    <property type="protein sequence ID" value="SVD94257.1"/>
    <property type="molecule type" value="Genomic_DNA"/>
</dbReference>
<sequence>RVLLAGKLSELKGDAATNAVSARKIGIQVDELDPDSLNRHDHKLRHCDIIIDAVFGTGLNKPASGFIEKVIDKINQFEKFVVSVDINSGVDSDSGQLMGPHVKSDLTLALACWKQSHLLHPSAGVMKETRLINIGIPEKASAEQNIRVHQCEEEDIKSYFQKRNANSHKGNYGHVLVLAGSRGKGGSAGLTALAVLRSGAGLCTLALPDTCQKAFEVHPMEVMTVPLPETANGTLSLRAKEPILDLLEDKSALAIGPG</sequence>
<dbReference type="Pfam" id="PF01256">
    <property type="entry name" value="Carb_kinase"/>
    <property type="match status" value="1"/>
</dbReference>
<feature type="domain" description="YjeF C-terminal" evidence="14">
    <location>
        <begin position="152"/>
        <end position="258"/>
    </location>
</feature>
<organism evidence="16">
    <name type="scientific">marine metagenome</name>
    <dbReference type="NCBI Taxonomy" id="408172"/>
    <lineage>
        <taxon>unclassified sequences</taxon>
        <taxon>metagenomes</taxon>
        <taxon>ecological metagenomes</taxon>
    </lineage>
</organism>
<dbReference type="PANTHER" id="PTHR12592:SF0">
    <property type="entry name" value="ATP-DEPENDENT (S)-NAD(P)H-HYDRATE DEHYDRATASE"/>
    <property type="match status" value="1"/>
</dbReference>
<keyword evidence="6" id="KW-0067">ATP-binding</keyword>
<comment type="catalytic activity">
    <reaction evidence="13">
        <text>(6S)-NADPHX + ADP = AMP + phosphate + NADPH + H(+)</text>
        <dbReference type="Rhea" id="RHEA:32235"/>
        <dbReference type="ChEBI" id="CHEBI:15378"/>
        <dbReference type="ChEBI" id="CHEBI:43474"/>
        <dbReference type="ChEBI" id="CHEBI:57783"/>
        <dbReference type="ChEBI" id="CHEBI:64076"/>
        <dbReference type="ChEBI" id="CHEBI:456215"/>
        <dbReference type="ChEBI" id="CHEBI:456216"/>
        <dbReference type="EC" id="4.2.1.136"/>
    </reaction>
</comment>
<dbReference type="GO" id="GO:0052856">
    <property type="term" value="F:NAD(P)HX epimerase activity"/>
    <property type="evidence" value="ECO:0007669"/>
    <property type="project" value="TreeGrafter"/>
</dbReference>